<feature type="disulfide bond" evidence="4">
    <location>
        <begin position="537"/>
        <end position="549"/>
    </location>
</feature>
<evidence type="ECO:0000256" key="5">
    <source>
        <dbReference type="SAM" id="MobiDB-lite"/>
    </source>
</evidence>
<dbReference type="Gene3D" id="3.80.10.10">
    <property type="entry name" value="Ribonuclease Inhibitor"/>
    <property type="match status" value="4"/>
</dbReference>
<dbReference type="InterPro" id="IPR050216">
    <property type="entry name" value="LRR_domain-containing"/>
</dbReference>
<keyword evidence="3" id="KW-0677">Repeat</keyword>
<evidence type="ECO:0000259" key="7">
    <source>
        <dbReference type="PROSITE" id="PS50941"/>
    </source>
</evidence>
<dbReference type="PROSITE" id="PS50941">
    <property type="entry name" value="CHIT_BIND_I_2"/>
    <property type="match status" value="1"/>
</dbReference>
<feature type="chain" id="PRO_5013390821" evidence="6">
    <location>
        <begin position="20"/>
        <end position="1056"/>
    </location>
</feature>
<keyword evidence="9" id="KW-1185">Reference proteome</keyword>
<organism evidence="8 9">
    <name type="scientific">Neocallimastix californiae</name>
    <dbReference type="NCBI Taxonomy" id="1754190"/>
    <lineage>
        <taxon>Eukaryota</taxon>
        <taxon>Fungi</taxon>
        <taxon>Fungi incertae sedis</taxon>
        <taxon>Chytridiomycota</taxon>
        <taxon>Chytridiomycota incertae sedis</taxon>
        <taxon>Neocallimastigomycetes</taxon>
        <taxon>Neocallimastigales</taxon>
        <taxon>Neocallimastigaceae</taxon>
        <taxon>Neocallimastix</taxon>
    </lineage>
</organism>
<dbReference type="InterPro" id="IPR001611">
    <property type="entry name" value="Leu-rich_rpt"/>
</dbReference>
<keyword evidence="6" id="KW-0732">Signal</keyword>
<dbReference type="Pfam" id="PF12799">
    <property type="entry name" value="LRR_4"/>
    <property type="match status" value="1"/>
</dbReference>
<dbReference type="Pfam" id="PF23598">
    <property type="entry name" value="LRR_14"/>
    <property type="match status" value="1"/>
</dbReference>
<dbReference type="InterPro" id="IPR025875">
    <property type="entry name" value="Leu-rich_rpt_4"/>
</dbReference>
<dbReference type="CDD" id="cd06921">
    <property type="entry name" value="ChtBD1_GH19_hevein"/>
    <property type="match status" value="1"/>
</dbReference>
<feature type="disulfide bond" evidence="4">
    <location>
        <begin position="542"/>
        <end position="556"/>
    </location>
</feature>
<dbReference type="GO" id="GO:0005737">
    <property type="term" value="C:cytoplasm"/>
    <property type="evidence" value="ECO:0007669"/>
    <property type="project" value="TreeGrafter"/>
</dbReference>
<accession>A0A1Y2E2P8</accession>
<proteinExistence type="predicted"/>
<comment type="caution">
    <text evidence="8">The sequence shown here is derived from an EMBL/GenBank/DDBJ whole genome shotgun (WGS) entry which is preliminary data.</text>
</comment>
<dbReference type="SUPFAM" id="SSF57016">
    <property type="entry name" value="Plant lectins/antimicrobial peptides"/>
    <property type="match status" value="1"/>
</dbReference>
<evidence type="ECO:0000313" key="8">
    <source>
        <dbReference type="EMBL" id="ORY65596.1"/>
    </source>
</evidence>
<reference evidence="8 9" key="1">
    <citation type="submission" date="2016-08" db="EMBL/GenBank/DDBJ databases">
        <title>A Parts List for Fungal Cellulosomes Revealed by Comparative Genomics.</title>
        <authorList>
            <consortium name="DOE Joint Genome Institute"/>
            <person name="Haitjema C.H."/>
            <person name="Gilmore S.P."/>
            <person name="Henske J.K."/>
            <person name="Solomon K.V."/>
            <person name="De Groot R."/>
            <person name="Kuo A."/>
            <person name="Mondo S.J."/>
            <person name="Salamov A.A."/>
            <person name="Labutti K."/>
            <person name="Zhao Z."/>
            <person name="Chiniquy J."/>
            <person name="Barry K."/>
            <person name="Brewer H.M."/>
            <person name="Purvine S.O."/>
            <person name="Wright A.T."/>
            <person name="Boxma B."/>
            <person name="Van Alen T."/>
            <person name="Hackstein J.H."/>
            <person name="Baker S.E."/>
            <person name="Grigoriev I.V."/>
            <person name="O'Malley M.A."/>
        </authorList>
    </citation>
    <scope>NUCLEOTIDE SEQUENCE [LARGE SCALE GENOMIC DNA]</scope>
    <source>
        <strain evidence="8 9">G1</strain>
    </source>
</reference>
<evidence type="ECO:0000256" key="2">
    <source>
        <dbReference type="ARBA" id="ARBA00022669"/>
    </source>
</evidence>
<comment type="caution">
    <text evidence="4">Lacks conserved residue(s) required for the propagation of feature annotation.</text>
</comment>
<dbReference type="SMART" id="SM00365">
    <property type="entry name" value="LRR_SD22"/>
    <property type="match status" value="9"/>
</dbReference>
<name>A0A1Y2E2P8_9FUNG</name>
<dbReference type="SMART" id="SM00369">
    <property type="entry name" value="LRR_TYP"/>
    <property type="match status" value="8"/>
</dbReference>
<sequence length="1056" mass="120339">MKLKYIFNLLLVFIPLVLSSECNSIDKSILHSINKCSTNEEGKIIGLTITNRNLNEEQVNQLLTYNLTELSYTILMEDGETYETHIPEHPGYSKVPPTINNLKNLESLKIHFDSYLHPCSFDCAYRGISFIEKNILKDLKKLKNLYIGGIKVSQENIDEISTLENLESLIFVNSYLDDSLNYKPLGNLNNLTKLEINNIRDRYISVDDIGYSRNIPKSLVISNKGIKDLTMNLGAVNITKNDLPNLEKLTIGFDYDFDTSFVEQFNSLTDLSFSYVGHGMGSKSYNDIKGDLSKLKNLNSLYLNGVDNAKEILSEVINLPNFEKLYLVFINTNGISEILKSLKNITTLEINNIYEKEMDSAIESLTKLRHLAIVRNFNGRMSRIPKYIYSFKNLEYLDLSNNEIKLIDEELKNLENLKYLDLSNNELISIPLELMNLKKLEYLNLSNNKIKDDSPIFLNKFENLKDFYIQDNIDIKGKIIVNENLIECDYNDSYNLCIPKTIKEVKCLNPNIKFETCEDDDIKESTNGLCGQENGRCPYGQCCSKDGKCGSTEDHCFISQNCQMKYGRCIDECKEFLEYINKNSIGEVTCEINEEGKATMVEVNRYSDEKNIQLIINHLPTLHNLEKLILSFLDFEIDDLEPLKKIEKLTDLKLSSHSFGGEKSTLYEFPEIVFSLTNLKRLEIYNNKIKSIPDDISKLENLEYLGLSLNEITDVSPKIGELKHLKEIDLSFCKIKELPVEFGNIKTLEILSLSNCKKITNYSDFIGGLINLKSLNLENSDIYYRLSKVPKEIGNLSQLESLYMERNEIKELPEEYGNLKNLKILDLYYNELKKFPELIGKLEKLEILKLNSNFIDDEIPKSYNNLSNLTEIDTTYNKDIRGEILINKNLIVCDYETFSNKDKVYSLCRHGDETCLNKDLLKYYKLCENSSAVTNTITTTTTTAVKPSTTTITITTTITTTEAVQPSTTTTTTTTVKPSTTTTTTTTVKPSTTTTTTTVKPSTTASTTISSTEKSIKTSTKASTKTSTKKCTKKTTKKCTKKTTKKCTKKNYKKMC</sequence>
<dbReference type="STRING" id="1754190.A0A1Y2E2P8"/>
<keyword evidence="4" id="KW-1015">Disulfide bond</keyword>
<dbReference type="PANTHER" id="PTHR48051">
    <property type="match status" value="1"/>
</dbReference>
<evidence type="ECO:0000313" key="9">
    <source>
        <dbReference type="Proteomes" id="UP000193920"/>
    </source>
</evidence>
<dbReference type="InterPro" id="IPR001002">
    <property type="entry name" value="Chitin-bd_1"/>
</dbReference>
<evidence type="ECO:0000256" key="6">
    <source>
        <dbReference type="SAM" id="SignalP"/>
    </source>
</evidence>
<feature type="region of interest" description="Disordered" evidence="5">
    <location>
        <begin position="967"/>
        <end position="1003"/>
    </location>
</feature>
<evidence type="ECO:0000256" key="4">
    <source>
        <dbReference type="PROSITE-ProRule" id="PRU00261"/>
    </source>
</evidence>
<evidence type="ECO:0000256" key="3">
    <source>
        <dbReference type="ARBA" id="ARBA00022737"/>
    </source>
</evidence>
<evidence type="ECO:0000256" key="1">
    <source>
        <dbReference type="ARBA" id="ARBA00022614"/>
    </source>
</evidence>
<dbReference type="EMBL" id="MCOG01000052">
    <property type="protein sequence ID" value="ORY65596.1"/>
    <property type="molecule type" value="Genomic_DNA"/>
</dbReference>
<keyword evidence="2 4" id="KW-0147">Chitin-binding</keyword>
<dbReference type="SMART" id="SM00364">
    <property type="entry name" value="LRR_BAC"/>
    <property type="match status" value="4"/>
</dbReference>
<feature type="domain" description="Chitin-binding type-1" evidence="7">
    <location>
        <begin position="527"/>
        <end position="571"/>
    </location>
</feature>
<dbReference type="SUPFAM" id="SSF52058">
    <property type="entry name" value="L domain-like"/>
    <property type="match status" value="2"/>
</dbReference>
<dbReference type="Pfam" id="PF00560">
    <property type="entry name" value="LRR_1"/>
    <property type="match status" value="2"/>
</dbReference>
<dbReference type="PRINTS" id="PR00019">
    <property type="entry name" value="LEURICHRPT"/>
</dbReference>
<dbReference type="InterPro" id="IPR032675">
    <property type="entry name" value="LRR_dom_sf"/>
</dbReference>
<dbReference type="OrthoDB" id="1193027at2759"/>
<dbReference type="AlphaFoldDB" id="A0A1Y2E2P8"/>
<dbReference type="PROSITE" id="PS51450">
    <property type="entry name" value="LRR"/>
    <property type="match status" value="6"/>
</dbReference>
<dbReference type="InterPro" id="IPR055414">
    <property type="entry name" value="LRR_R13L4/SHOC2-like"/>
</dbReference>
<gene>
    <name evidence="8" type="ORF">LY90DRAFT_700735</name>
</gene>
<dbReference type="SUPFAM" id="SSF52047">
    <property type="entry name" value="RNI-like"/>
    <property type="match status" value="1"/>
</dbReference>
<dbReference type="InterPro" id="IPR036861">
    <property type="entry name" value="Endochitinase-like_sf"/>
</dbReference>
<dbReference type="PANTHER" id="PTHR48051:SF13">
    <property type="entry name" value="LEUCINE-RICH REPEAT-CONTAINING PROTEIN 30"/>
    <property type="match status" value="1"/>
</dbReference>
<keyword evidence="1" id="KW-0433">Leucine-rich repeat</keyword>
<dbReference type="InterPro" id="IPR003591">
    <property type="entry name" value="Leu-rich_rpt_typical-subtyp"/>
</dbReference>
<dbReference type="Gene3D" id="3.30.60.10">
    <property type="entry name" value="Endochitinase-like"/>
    <property type="match status" value="1"/>
</dbReference>
<dbReference type="GO" id="GO:0008061">
    <property type="term" value="F:chitin binding"/>
    <property type="evidence" value="ECO:0007669"/>
    <property type="project" value="UniProtKB-UniRule"/>
</dbReference>
<dbReference type="Pfam" id="PF13855">
    <property type="entry name" value="LRR_8"/>
    <property type="match status" value="1"/>
</dbReference>
<dbReference type="Proteomes" id="UP000193920">
    <property type="component" value="Unassembled WGS sequence"/>
</dbReference>
<feature type="signal peptide" evidence="6">
    <location>
        <begin position="1"/>
        <end position="19"/>
    </location>
</feature>
<protein>
    <submittedName>
        <fullName evidence="8">L domain-like protein</fullName>
    </submittedName>
</protein>